<reference evidence="3" key="1">
    <citation type="submission" date="2017-11" db="EMBL/GenBank/DDBJ databases">
        <authorList>
            <person name="Lima N.C."/>
            <person name="Parody-Merino A.M."/>
            <person name="Battley P.F."/>
            <person name="Fidler A.E."/>
            <person name="Prosdocimi F."/>
        </authorList>
    </citation>
    <scope>NUCLEOTIDE SEQUENCE [LARGE SCALE GENOMIC DNA]</scope>
</reference>
<gene>
    <name evidence="2" type="ORF">llap_5885</name>
</gene>
<dbReference type="InterPro" id="IPR036691">
    <property type="entry name" value="Endo/exonu/phosph_ase_sf"/>
</dbReference>
<dbReference type="PANTHER" id="PTHR33395:SF22">
    <property type="entry name" value="REVERSE TRANSCRIPTASE DOMAIN-CONTAINING PROTEIN"/>
    <property type="match status" value="1"/>
</dbReference>
<dbReference type="Gene3D" id="3.60.10.10">
    <property type="entry name" value="Endonuclease/exonuclease/phosphatase"/>
    <property type="match status" value="1"/>
</dbReference>
<dbReference type="Proteomes" id="UP000233556">
    <property type="component" value="Unassembled WGS sequence"/>
</dbReference>
<proteinExistence type="predicted"/>
<dbReference type="GO" id="GO:0061343">
    <property type="term" value="P:cell adhesion involved in heart morphogenesis"/>
    <property type="evidence" value="ECO:0007669"/>
    <property type="project" value="TreeGrafter"/>
</dbReference>
<dbReference type="Pfam" id="PF03372">
    <property type="entry name" value="Exo_endo_phos"/>
    <property type="match status" value="1"/>
</dbReference>
<dbReference type="PANTHER" id="PTHR33395">
    <property type="entry name" value="TRANSCRIPTASE, PUTATIVE-RELATED-RELATED"/>
    <property type="match status" value="1"/>
</dbReference>
<dbReference type="AlphaFoldDB" id="A0A2I0UCN3"/>
<feature type="domain" description="Endonuclease/exonuclease/phosphatase" evidence="1">
    <location>
        <begin position="32"/>
        <end position="101"/>
    </location>
</feature>
<dbReference type="GO" id="GO:0003824">
    <property type="term" value="F:catalytic activity"/>
    <property type="evidence" value="ECO:0007669"/>
    <property type="project" value="InterPro"/>
</dbReference>
<evidence type="ECO:0000313" key="2">
    <source>
        <dbReference type="EMBL" id="PKU43819.1"/>
    </source>
</evidence>
<sequence length="199" mass="22798">METPGNSHMGIRVSLPNKVAGSIAQLKCIYTNVHSMRNKQEELEATVQLENYDVIIIIETWWDDSHNWNAVMDGYKLFRRDRQGRRGGGVALYIREAFDCPELENGDARAECLWFGVPHYKKDIEVLEGVQRRATNLVKDLEKKTYKEGLRELGLFSLKKRRLRGDLIALYSYLKGGCSEVDVGLFSQVTSDKTRRNGL</sequence>
<dbReference type="GO" id="GO:0031012">
    <property type="term" value="C:extracellular matrix"/>
    <property type="evidence" value="ECO:0007669"/>
    <property type="project" value="TreeGrafter"/>
</dbReference>
<dbReference type="OrthoDB" id="276744at2759"/>
<keyword evidence="3" id="KW-1185">Reference proteome</keyword>
<accession>A0A2I0UCN3</accession>
<protein>
    <submittedName>
        <fullName evidence="2">Nipped-b-like protein</fullName>
    </submittedName>
</protein>
<dbReference type="SUPFAM" id="SSF56219">
    <property type="entry name" value="DNase I-like"/>
    <property type="match status" value="1"/>
</dbReference>
<evidence type="ECO:0000259" key="1">
    <source>
        <dbReference type="Pfam" id="PF03372"/>
    </source>
</evidence>
<reference evidence="3" key="2">
    <citation type="submission" date="2017-12" db="EMBL/GenBank/DDBJ databases">
        <title>Genome sequence of the Bar-tailed Godwit (Limosa lapponica baueri).</title>
        <authorList>
            <person name="Lima N.C.B."/>
            <person name="Parody-Merino A.M."/>
            <person name="Battley P.F."/>
            <person name="Fidler A.E."/>
            <person name="Prosdocimi F."/>
        </authorList>
    </citation>
    <scope>NUCLEOTIDE SEQUENCE [LARGE SCALE GENOMIC DNA]</scope>
</reference>
<evidence type="ECO:0000313" key="3">
    <source>
        <dbReference type="Proteomes" id="UP000233556"/>
    </source>
</evidence>
<name>A0A2I0UCN3_LIMLA</name>
<organism evidence="2 3">
    <name type="scientific">Limosa lapponica baueri</name>
    <dbReference type="NCBI Taxonomy" id="1758121"/>
    <lineage>
        <taxon>Eukaryota</taxon>
        <taxon>Metazoa</taxon>
        <taxon>Chordata</taxon>
        <taxon>Craniata</taxon>
        <taxon>Vertebrata</taxon>
        <taxon>Euteleostomi</taxon>
        <taxon>Archelosauria</taxon>
        <taxon>Archosauria</taxon>
        <taxon>Dinosauria</taxon>
        <taxon>Saurischia</taxon>
        <taxon>Theropoda</taxon>
        <taxon>Coelurosauria</taxon>
        <taxon>Aves</taxon>
        <taxon>Neognathae</taxon>
        <taxon>Neoaves</taxon>
        <taxon>Charadriiformes</taxon>
        <taxon>Scolopacidae</taxon>
        <taxon>Limosa</taxon>
    </lineage>
</organism>
<dbReference type="EMBL" id="KZ505869">
    <property type="protein sequence ID" value="PKU43819.1"/>
    <property type="molecule type" value="Genomic_DNA"/>
</dbReference>
<dbReference type="GO" id="GO:0007508">
    <property type="term" value="P:larval heart development"/>
    <property type="evidence" value="ECO:0007669"/>
    <property type="project" value="TreeGrafter"/>
</dbReference>
<dbReference type="InterPro" id="IPR005135">
    <property type="entry name" value="Endo/exonuclease/phosphatase"/>
</dbReference>